<dbReference type="Proteomes" id="UP000259636">
    <property type="component" value="Chromosome"/>
</dbReference>
<reference evidence="2 3" key="1">
    <citation type="submission" date="2018-08" db="EMBL/GenBank/DDBJ databases">
        <authorList>
            <person name="Ferrada E.E."/>
            <person name="Latorre B.A."/>
        </authorList>
    </citation>
    <scope>NUCLEOTIDE SEQUENCE [LARGE SCALE GENOMIC DNA]</scope>
    <source>
        <strain evidence="2 3">VK-A60T</strain>
    </source>
</reference>
<proteinExistence type="predicted"/>
<dbReference type="InterPro" id="IPR041581">
    <property type="entry name" value="Glyoxalase_6"/>
</dbReference>
<accession>A0A385DJJ3</accession>
<dbReference type="SUPFAM" id="SSF54593">
    <property type="entry name" value="Glyoxalase/Bleomycin resistance protein/Dihydroxybiphenyl dioxygenase"/>
    <property type="match status" value="1"/>
</dbReference>
<evidence type="ECO:0000313" key="2">
    <source>
        <dbReference type="EMBL" id="AXQ58605.1"/>
    </source>
</evidence>
<name>A0A385DJJ3_9ACTN</name>
<dbReference type="EMBL" id="CP031742">
    <property type="protein sequence ID" value="AXQ58605.1"/>
    <property type="molecule type" value="Genomic_DNA"/>
</dbReference>
<protein>
    <submittedName>
        <fullName evidence="2">VOC family protein</fullName>
    </submittedName>
</protein>
<sequence>MVSVVQNVAIDCADAYELARFWSEVTGRPLDAADRPGDPEVQVTLAEGGPALYFHQVPEPKTVKNRLHLCLRPETTREQEVERLLGIGATLVADRREADGAGWAVLADPEGNEFCVLRSASDRAA</sequence>
<dbReference type="Gene3D" id="3.10.180.10">
    <property type="entry name" value="2,3-Dihydroxybiphenyl 1,2-Dioxygenase, domain 1"/>
    <property type="match status" value="1"/>
</dbReference>
<dbReference type="KEGG" id="sky:D0C37_31010"/>
<dbReference type="GeneID" id="300118550"/>
<dbReference type="AlphaFoldDB" id="A0A385DJJ3"/>
<feature type="domain" description="Glyoxalase-like" evidence="1">
    <location>
        <begin position="8"/>
        <end position="117"/>
    </location>
</feature>
<evidence type="ECO:0000259" key="1">
    <source>
        <dbReference type="Pfam" id="PF18029"/>
    </source>
</evidence>
<evidence type="ECO:0000313" key="3">
    <source>
        <dbReference type="Proteomes" id="UP000259636"/>
    </source>
</evidence>
<dbReference type="PANTHER" id="PTHR35908:SF1">
    <property type="entry name" value="CONSERVED PROTEIN"/>
    <property type="match status" value="1"/>
</dbReference>
<dbReference type="RefSeq" id="WP_101277629.1">
    <property type="nucleotide sequence ID" value="NZ_CP031742.1"/>
</dbReference>
<dbReference type="InterPro" id="IPR029068">
    <property type="entry name" value="Glyas_Bleomycin-R_OHBP_Dase"/>
</dbReference>
<organism evidence="2 3">
    <name type="scientific">Streptomyces koyangensis</name>
    <dbReference type="NCBI Taxonomy" id="188770"/>
    <lineage>
        <taxon>Bacteria</taxon>
        <taxon>Bacillati</taxon>
        <taxon>Actinomycetota</taxon>
        <taxon>Actinomycetes</taxon>
        <taxon>Kitasatosporales</taxon>
        <taxon>Streptomycetaceae</taxon>
        <taxon>Streptomyces</taxon>
        <taxon>Streptomyces aurantiacus group</taxon>
    </lineage>
</organism>
<dbReference type="CDD" id="cd06587">
    <property type="entry name" value="VOC"/>
    <property type="match status" value="1"/>
</dbReference>
<gene>
    <name evidence="2" type="ORF">D0C37_31010</name>
</gene>
<dbReference type="PANTHER" id="PTHR35908">
    <property type="entry name" value="HYPOTHETICAL FUSION PROTEIN"/>
    <property type="match status" value="1"/>
</dbReference>
<dbReference type="Pfam" id="PF18029">
    <property type="entry name" value="Glyoxalase_6"/>
    <property type="match status" value="1"/>
</dbReference>